<dbReference type="Gene3D" id="1.20.120.1630">
    <property type="match status" value="1"/>
</dbReference>
<dbReference type="OMA" id="HIAWSSK"/>
<evidence type="ECO:0000256" key="6">
    <source>
        <dbReference type="SAM" id="SignalP"/>
    </source>
</evidence>
<dbReference type="EC" id="2.1.1.100" evidence="5"/>
<accession>A0A0D2MR54</accession>
<proteinExistence type="inferred from homology"/>
<dbReference type="PANTHER" id="PTHR43847">
    <property type="entry name" value="BLL3993 PROTEIN"/>
    <property type="match status" value="1"/>
</dbReference>
<evidence type="ECO:0000256" key="4">
    <source>
        <dbReference type="ARBA" id="ARBA00023136"/>
    </source>
</evidence>
<keyword evidence="4 5" id="KW-0472">Membrane</keyword>
<keyword evidence="8" id="KW-1185">Reference proteome</keyword>
<dbReference type="PANTHER" id="PTHR43847:SF1">
    <property type="entry name" value="BLL3993 PROTEIN"/>
    <property type="match status" value="1"/>
</dbReference>
<dbReference type="InterPro" id="IPR007269">
    <property type="entry name" value="ICMT_MeTrfase"/>
</dbReference>
<dbReference type="GO" id="GO:0032259">
    <property type="term" value="P:methylation"/>
    <property type="evidence" value="ECO:0007669"/>
    <property type="project" value="UniProtKB-KW"/>
</dbReference>
<dbReference type="Pfam" id="PF04140">
    <property type="entry name" value="ICMT"/>
    <property type="match status" value="1"/>
</dbReference>
<evidence type="ECO:0000256" key="2">
    <source>
        <dbReference type="ARBA" id="ARBA00022692"/>
    </source>
</evidence>
<keyword evidence="6" id="KW-0732">Signal</keyword>
<comment type="catalytic activity">
    <reaction evidence="5">
        <text>[protein]-C-terminal S-[(2E,6E)-farnesyl]-L-cysteine + S-adenosyl-L-methionine = [protein]-C-terminal S-[(2E,6E)-farnesyl]-L-cysteine methyl ester + S-adenosyl-L-homocysteine</text>
        <dbReference type="Rhea" id="RHEA:21672"/>
        <dbReference type="Rhea" id="RHEA-COMP:12125"/>
        <dbReference type="Rhea" id="RHEA-COMP:12126"/>
        <dbReference type="ChEBI" id="CHEBI:57856"/>
        <dbReference type="ChEBI" id="CHEBI:59789"/>
        <dbReference type="ChEBI" id="CHEBI:90510"/>
        <dbReference type="ChEBI" id="CHEBI:90511"/>
        <dbReference type="EC" id="2.1.1.100"/>
    </reaction>
</comment>
<comment type="similarity">
    <text evidence="5">Belongs to the class VI-like SAM-binding methyltransferase superfamily. Isoprenylcysteine carboxyl methyltransferase family.</text>
</comment>
<feature type="chain" id="PRO_5002247971" description="Protein-S-isoprenylcysteine O-methyltransferase" evidence="6">
    <location>
        <begin position="17"/>
        <end position="242"/>
    </location>
</feature>
<reference evidence="8" key="1">
    <citation type="submission" date="2014-04" db="EMBL/GenBank/DDBJ databases">
        <title>Evolutionary Origins and Diversification of the Mycorrhizal Mutualists.</title>
        <authorList>
            <consortium name="DOE Joint Genome Institute"/>
            <consortium name="Mycorrhizal Genomics Consortium"/>
            <person name="Kohler A."/>
            <person name="Kuo A."/>
            <person name="Nagy L.G."/>
            <person name="Floudas D."/>
            <person name="Copeland A."/>
            <person name="Barry K.W."/>
            <person name="Cichocki N."/>
            <person name="Veneault-Fourrey C."/>
            <person name="LaButti K."/>
            <person name="Lindquist E.A."/>
            <person name="Lipzen A."/>
            <person name="Lundell T."/>
            <person name="Morin E."/>
            <person name="Murat C."/>
            <person name="Riley R."/>
            <person name="Ohm R."/>
            <person name="Sun H."/>
            <person name="Tunlid A."/>
            <person name="Henrissat B."/>
            <person name="Grigoriev I.V."/>
            <person name="Hibbett D.S."/>
            <person name="Martin F."/>
        </authorList>
    </citation>
    <scope>NUCLEOTIDE SEQUENCE [LARGE SCALE GENOMIC DNA]</scope>
    <source>
        <strain evidence="8">FD-334 SS-4</strain>
    </source>
</reference>
<gene>
    <name evidence="7" type="ORF">HYPSUDRAFT_132803</name>
</gene>
<dbReference type="InterPro" id="IPR052527">
    <property type="entry name" value="Metal_cation-efflux_comp"/>
</dbReference>
<keyword evidence="2 5" id="KW-0812">Transmembrane</keyword>
<evidence type="ECO:0000313" key="7">
    <source>
        <dbReference type="EMBL" id="KJA26478.1"/>
    </source>
</evidence>
<dbReference type="EMBL" id="KN817527">
    <property type="protein sequence ID" value="KJA26478.1"/>
    <property type="molecule type" value="Genomic_DNA"/>
</dbReference>
<evidence type="ECO:0000256" key="3">
    <source>
        <dbReference type="ARBA" id="ARBA00022989"/>
    </source>
</evidence>
<organism evidence="7 8">
    <name type="scientific">Hypholoma sublateritium (strain FD-334 SS-4)</name>
    <dbReference type="NCBI Taxonomy" id="945553"/>
    <lineage>
        <taxon>Eukaryota</taxon>
        <taxon>Fungi</taxon>
        <taxon>Dikarya</taxon>
        <taxon>Basidiomycota</taxon>
        <taxon>Agaricomycotina</taxon>
        <taxon>Agaricomycetes</taxon>
        <taxon>Agaricomycetidae</taxon>
        <taxon>Agaricales</taxon>
        <taxon>Agaricineae</taxon>
        <taxon>Strophariaceae</taxon>
        <taxon>Hypholoma</taxon>
    </lineage>
</organism>
<dbReference type="STRING" id="945553.A0A0D2MR54"/>
<evidence type="ECO:0000256" key="5">
    <source>
        <dbReference type="RuleBase" id="RU362022"/>
    </source>
</evidence>
<evidence type="ECO:0000256" key="1">
    <source>
        <dbReference type="ARBA" id="ARBA00004141"/>
    </source>
</evidence>
<protein>
    <recommendedName>
        <fullName evidence="5">Protein-S-isoprenylcysteine O-methyltransferase</fullName>
        <ecNumber evidence="5">2.1.1.100</ecNumber>
    </recommendedName>
</protein>
<comment type="subcellular location">
    <subcellularLocation>
        <location evidence="5">Endoplasmic reticulum membrane</location>
        <topology evidence="5">Multi-pass membrane protein</topology>
    </subcellularLocation>
    <subcellularLocation>
        <location evidence="1">Membrane</location>
        <topology evidence="1">Multi-pass membrane protein</topology>
    </subcellularLocation>
</comment>
<comment type="caution">
    <text evidence="5">Lacks conserved residue(s) required for the propagation of feature annotation.</text>
</comment>
<dbReference type="GO" id="GO:0004671">
    <property type="term" value="F:protein C-terminal S-isoprenylcysteine carboxyl O-methyltransferase activity"/>
    <property type="evidence" value="ECO:0007669"/>
    <property type="project" value="UniProtKB-EC"/>
</dbReference>
<name>A0A0D2MR54_HYPSF</name>
<keyword evidence="5" id="KW-0256">Endoplasmic reticulum</keyword>
<dbReference type="OrthoDB" id="422086at2759"/>
<keyword evidence="5" id="KW-0949">S-adenosyl-L-methionine</keyword>
<keyword evidence="5" id="KW-0489">Methyltransferase</keyword>
<keyword evidence="3 5" id="KW-1133">Transmembrane helix</keyword>
<keyword evidence="5" id="KW-0808">Transferase</keyword>
<feature type="signal peptide" evidence="6">
    <location>
        <begin position="1"/>
        <end position="16"/>
    </location>
</feature>
<dbReference type="GO" id="GO:0005789">
    <property type="term" value="C:endoplasmic reticulum membrane"/>
    <property type="evidence" value="ECO:0007669"/>
    <property type="project" value="UniProtKB-SubCell"/>
</dbReference>
<dbReference type="AlphaFoldDB" id="A0A0D2MR54"/>
<evidence type="ECO:0000313" key="8">
    <source>
        <dbReference type="Proteomes" id="UP000054270"/>
    </source>
</evidence>
<feature type="transmembrane region" description="Helical" evidence="5">
    <location>
        <begin position="188"/>
        <end position="209"/>
    </location>
</feature>
<sequence>MAFLIPVLLNLSVAIGTHIVSTPPHPPAPKEQQKAGDYTIFTASCVLIYKYSCWAHAVMEISLLVASALVQQYPDSKLAIQANHTLLDLFLLDNSARPSISYPPLRVFGALLSISANCGRYLCFRALGRHFTFHVAILKDHKLITTGPYSIVRHPAYTTAFLKYLGNFLWHTTSGAWLVESRFYERKISWLFIMPSFMIFSFFMGMIITRPQKEDELLRKEFGTKWDQWAEVVPYRLIPGVY</sequence>
<dbReference type="Proteomes" id="UP000054270">
    <property type="component" value="Unassembled WGS sequence"/>
</dbReference>